<feature type="region of interest" description="Disordered" evidence="1">
    <location>
        <begin position="59"/>
        <end position="172"/>
    </location>
</feature>
<name>A0A146MAV2_LYGHE</name>
<accession>A0A146MAV2</accession>
<dbReference type="AlphaFoldDB" id="A0A146MAV2"/>
<organism evidence="3">
    <name type="scientific">Lygus hesperus</name>
    <name type="common">Western plant bug</name>
    <dbReference type="NCBI Taxonomy" id="30085"/>
    <lineage>
        <taxon>Eukaryota</taxon>
        <taxon>Metazoa</taxon>
        <taxon>Ecdysozoa</taxon>
        <taxon>Arthropoda</taxon>
        <taxon>Hexapoda</taxon>
        <taxon>Insecta</taxon>
        <taxon>Pterygota</taxon>
        <taxon>Neoptera</taxon>
        <taxon>Paraneoptera</taxon>
        <taxon>Hemiptera</taxon>
        <taxon>Heteroptera</taxon>
        <taxon>Panheteroptera</taxon>
        <taxon>Cimicomorpha</taxon>
        <taxon>Miridae</taxon>
        <taxon>Mirini</taxon>
        <taxon>Lygus</taxon>
    </lineage>
</organism>
<feature type="compositionally biased region" description="Basic and acidic residues" evidence="1">
    <location>
        <begin position="111"/>
        <end position="147"/>
    </location>
</feature>
<gene>
    <name evidence="3" type="ORF">g.50780</name>
</gene>
<proteinExistence type="predicted"/>
<feature type="non-terminal residue" evidence="3">
    <location>
        <position position="1"/>
    </location>
</feature>
<evidence type="ECO:0000313" key="3">
    <source>
        <dbReference type="EMBL" id="JAQ15937.1"/>
    </source>
</evidence>
<feature type="chain" id="PRO_5007527742" evidence="2">
    <location>
        <begin position="29"/>
        <end position="278"/>
    </location>
</feature>
<evidence type="ECO:0000256" key="1">
    <source>
        <dbReference type="SAM" id="MobiDB-lite"/>
    </source>
</evidence>
<feature type="region of interest" description="Disordered" evidence="1">
    <location>
        <begin position="191"/>
        <end position="278"/>
    </location>
</feature>
<dbReference type="EMBL" id="GDHC01002692">
    <property type="protein sequence ID" value="JAQ15937.1"/>
    <property type="molecule type" value="Transcribed_RNA"/>
</dbReference>
<feature type="compositionally biased region" description="Polar residues" evidence="1">
    <location>
        <begin position="198"/>
        <end position="221"/>
    </location>
</feature>
<evidence type="ECO:0000256" key="2">
    <source>
        <dbReference type="SAM" id="SignalP"/>
    </source>
</evidence>
<keyword evidence="2" id="KW-0732">Signal</keyword>
<feature type="compositionally biased region" description="Basic and acidic residues" evidence="1">
    <location>
        <begin position="59"/>
        <end position="97"/>
    </location>
</feature>
<reference evidence="3" key="1">
    <citation type="journal article" date="2016" name="Gigascience">
        <title>De novo construction of an expanded transcriptome assembly for the western tarnished plant bug, Lygus hesperus.</title>
        <authorList>
            <person name="Tassone E.E."/>
            <person name="Geib S.M."/>
            <person name="Hall B."/>
            <person name="Fabrick J.A."/>
            <person name="Brent C.S."/>
            <person name="Hull J.J."/>
        </authorList>
    </citation>
    <scope>NUCLEOTIDE SEQUENCE</scope>
</reference>
<sequence>VSDGKCAPIKMRFLVSFITLLGITTCLAWNLPQQVQDTPEVAAAKAAHLAAIAKAKEKTREKAKYGQDGSWKKEENRLTGGDDEKTWKKSWETDRAWDAAGDSGSQNEDDGSWKGDDSWKNYDDGSWEEDKTTTENPKPEVKWDGQERWTGPVALPPGYDETGAPLPVEDTPEVAAAKAKHLLLYAKAVSRSHAEPLQPSSPATANQRQTASRPPNDNSILFTAAVKPNIRRPPGRSSPPPDHPAPVWETNDEVQDTPEVAAAKAAHYAAHSRRRAST</sequence>
<feature type="signal peptide" evidence="2">
    <location>
        <begin position="1"/>
        <end position="28"/>
    </location>
</feature>
<protein>
    <submittedName>
        <fullName evidence="3">Uncharacterized protein</fullName>
    </submittedName>
</protein>